<comment type="caution">
    <text evidence="1">The sequence shown here is derived from an EMBL/GenBank/DDBJ whole genome shotgun (WGS) entry which is preliminary data.</text>
</comment>
<protein>
    <submittedName>
        <fullName evidence="1">Uncharacterized protein</fullName>
    </submittedName>
</protein>
<evidence type="ECO:0000313" key="2">
    <source>
        <dbReference type="Proteomes" id="UP001595191"/>
    </source>
</evidence>
<sequence length="633" mass="72285">MGYKNLYAALALLMISCGQTTKDSKNQMPQDELNTVKDSTANRMASIVNNTVTLTFDEIVALAPSKKLPHIETTHFDSFTEDNPDGIDVKALKLNNIYENFDDKQHYYKAISLYKLPLNTNFHTLVVTVQHGEHEMETILINYDTDGNIIDHKPVAFDEIAESMSRTVSRISENKLTIHGIFWDNDKEVQEIELEITGDGNIEHIDTKKLNDAFENFALIDGVLTNLKLDWVQTKTNLISSAPHPDNPKETIIVIPEIVDEGDHYFDLNSHIVVVDNHSGKITHKYFESHETNQWVSDAIELDGLQIDPKPYKIAEDKMAFGVTVSHFGSSRVNPYSNKMLSLFIKSGDSLLKVLSDYAIADYGGEWDGDCDGEFNETKKSLRMGQEKTNGYFDIWVDNEKSYTHSFKDKNGDCLSEMKLDPKTTILKFNGWRYSEYDTETIAYSEYAPNKRENVRLENVHVGHAFQMEPFILLSGLYMPKDGKIVFPDTETDNGYRLFLLNEDNEIHYISKGFGDLYHFEPHFYKSEASDKTIIICQMGFEYPFGGEVFIYQDEKIEHVGTLDIEGYDPEQNGTNYLTEIIEIKEGKAGIEFSFKANKLIRNPGGEQEQVIANHNVRYAYKNNELTLLLNNE</sequence>
<accession>A0ACC7LG17</accession>
<dbReference type="Proteomes" id="UP001595191">
    <property type="component" value="Unassembled WGS sequence"/>
</dbReference>
<name>A0ACC7LG17_9FLAO</name>
<keyword evidence="2" id="KW-1185">Reference proteome</keyword>
<dbReference type="EMBL" id="JBHFPV010000001">
    <property type="protein sequence ID" value="MFH6602333.1"/>
    <property type="molecule type" value="Genomic_DNA"/>
</dbReference>
<organism evidence="1 2">
    <name type="scientific">Meishania litoralis</name>
    <dbReference type="NCBI Taxonomy" id="3434685"/>
    <lineage>
        <taxon>Bacteria</taxon>
        <taxon>Pseudomonadati</taxon>
        <taxon>Bacteroidota</taxon>
        <taxon>Flavobacteriia</taxon>
        <taxon>Flavobacteriales</taxon>
        <taxon>Flavobacteriaceae</taxon>
        <taxon>Meishania</taxon>
    </lineage>
</organism>
<proteinExistence type="predicted"/>
<evidence type="ECO:0000313" key="1">
    <source>
        <dbReference type="EMBL" id="MFH6602333.1"/>
    </source>
</evidence>
<reference evidence="1" key="1">
    <citation type="submission" date="2024-09" db="EMBL/GenBank/DDBJ databases">
        <authorList>
            <person name="Liu J."/>
        </authorList>
    </citation>
    <scope>NUCLEOTIDE SEQUENCE</scope>
    <source>
        <strain evidence="1">NBU2967</strain>
    </source>
</reference>
<gene>
    <name evidence="1" type="ORF">ACEZ3G_02510</name>
</gene>